<dbReference type="PANTHER" id="PTHR13847">
    <property type="entry name" value="SARCOSINE DEHYDROGENASE-RELATED"/>
    <property type="match status" value="1"/>
</dbReference>
<evidence type="ECO:0000313" key="4">
    <source>
        <dbReference type="EMBL" id="GEB54244.1"/>
    </source>
</evidence>
<dbReference type="SUPFAM" id="SSF51905">
    <property type="entry name" value="FAD/NAD(P)-binding domain"/>
    <property type="match status" value="1"/>
</dbReference>
<feature type="region of interest" description="Disordered" evidence="2">
    <location>
        <begin position="1"/>
        <end position="85"/>
    </location>
</feature>
<comment type="caution">
    <text evidence="4">The sequence shown here is derived from an EMBL/GenBank/DDBJ whole genome shotgun (WGS) entry which is preliminary data.</text>
</comment>
<organism evidence="4 5">
    <name type="scientific">Streptomyces cacaoi</name>
    <dbReference type="NCBI Taxonomy" id="1898"/>
    <lineage>
        <taxon>Bacteria</taxon>
        <taxon>Bacillati</taxon>
        <taxon>Actinomycetota</taxon>
        <taxon>Actinomycetes</taxon>
        <taxon>Kitasatosporales</taxon>
        <taxon>Streptomycetaceae</taxon>
        <taxon>Streptomyces</taxon>
    </lineage>
</organism>
<dbReference type="Gene3D" id="3.30.9.10">
    <property type="entry name" value="D-Amino Acid Oxidase, subunit A, domain 2"/>
    <property type="match status" value="1"/>
</dbReference>
<keyword evidence="5" id="KW-1185">Reference proteome</keyword>
<keyword evidence="1" id="KW-0560">Oxidoreductase</keyword>
<dbReference type="Proteomes" id="UP000319210">
    <property type="component" value="Unassembled WGS sequence"/>
</dbReference>
<sequence length="525" mass="54789">MASGERDSPAHAARARSVRDDGTAVDGSESDDGSGLDGGESDSSPGVDSGEADSGTGIDHGESDSGTGIGRRHGSRGERMGAGADVRAHAGADTVADAVVVGAGVIGSSIALELARGGLRVVVVDRFGGAGNGSTSASSAVVRFTYPTVEGVTAAWESRHCWEAWRDHLEAPAGEPLASYHRCGVTMLDVDLAPRGLFTRHFDEVGVPYEEWDADRLAARLPAVDTGRYWPPRPVDDEEFFAGATGRLGALHTPDGGFVDDPRLAAANLAAAARRHGAVFRWRARVTAVPRSGGRVRGVRLDDGTELSAPVVVNAAGPWSGRLNQLAGVGGDFTVPLRPLRQEVHHVAAPPGYGVGGGSGPVLADMDLGTYIRPDGRGSLLVGGTEPECDALEWLDDPDTGRPGPTVSGFRTQVTRAARRLPGLRVPGRPRGVAGVYDVAGDWTPVYDRTDLDGFYVAIGTSGNQFKNAPLAGRLMSTLIHGVEAGHDHDRNPLTHPCTHTGRTLDLAAFSRLRRPTTSTGTVLG</sequence>
<dbReference type="GO" id="GO:0016491">
    <property type="term" value="F:oxidoreductase activity"/>
    <property type="evidence" value="ECO:0007669"/>
    <property type="project" value="UniProtKB-KW"/>
</dbReference>
<gene>
    <name evidence="4" type="ORF">SCA03_67950</name>
</gene>
<dbReference type="Pfam" id="PF01266">
    <property type="entry name" value="DAO"/>
    <property type="match status" value="1"/>
</dbReference>
<dbReference type="GO" id="GO:0005737">
    <property type="term" value="C:cytoplasm"/>
    <property type="evidence" value="ECO:0007669"/>
    <property type="project" value="TreeGrafter"/>
</dbReference>
<evidence type="ECO:0000259" key="3">
    <source>
        <dbReference type="Pfam" id="PF01266"/>
    </source>
</evidence>
<dbReference type="EMBL" id="BJMM01000094">
    <property type="protein sequence ID" value="GEB54244.1"/>
    <property type="molecule type" value="Genomic_DNA"/>
</dbReference>
<dbReference type="RefSeq" id="WP_230989091.1">
    <property type="nucleotide sequence ID" value="NZ_BJMM01000094.1"/>
</dbReference>
<feature type="domain" description="FAD dependent oxidoreductase" evidence="3">
    <location>
        <begin position="97"/>
        <end position="477"/>
    </location>
</feature>
<dbReference type="Gene3D" id="3.50.50.60">
    <property type="entry name" value="FAD/NAD(P)-binding domain"/>
    <property type="match status" value="1"/>
</dbReference>
<evidence type="ECO:0000256" key="1">
    <source>
        <dbReference type="ARBA" id="ARBA00023002"/>
    </source>
</evidence>
<dbReference type="AlphaFoldDB" id="A0A4Y3R9W1"/>
<name>A0A4Y3R9W1_STRCI</name>
<dbReference type="PANTHER" id="PTHR13847:SF287">
    <property type="entry name" value="FAD-DEPENDENT OXIDOREDUCTASE DOMAIN-CONTAINING PROTEIN 1"/>
    <property type="match status" value="1"/>
</dbReference>
<dbReference type="InterPro" id="IPR006076">
    <property type="entry name" value="FAD-dep_OxRdtase"/>
</dbReference>
<accession>A0A4Y3R9W1</accession>
<evidence type="ECO:0000313" key="5">
    <source>
        <dbReference type="Proteomes" id="UP000319210"/>
    </source>
</evidence>
<protein>
    <recommendedName>
        <fullName evidence="3">FAD dependent oxidoreductase domain-containing protein</fullName>
    </recommendedName>
</protein>
<proteinExistence type="predicted"/>
<dbReference type="InterPro" id="IPR036188">
    <property type="entry name" value="FAD/NAD-bd_sf"/>
</dbReference>
<evidence type="ECO:0000256" key="2">
    <source>
        <dbReference type="SAM" id="MobiDB-lite"/>
    </source>
</evidence>
<reference evidence="4 5" key="1">
    <citation type="submission" date="2019-06" db="EMBL/GenBank/DDBJ databases">
        <title>Whole genome shotgun sequence of Streptomyces cacaoi subsp. cacaoi NBRC 12748.</title>
        <authorList>
            <person name="Hosoyama A."/>
            <person name="Uohara A."/>
            <person name="Ohji S."/>
            <person name="Ichikawa N."/>
        </authorList>
    </citation>
    <scope>NUCLEOTIDE SEQUENCE [LARGE SCALE GENOMIC DNA]</scope>
    <source>
        <strain evidence="4 5">NBRC 12748</strain>
    </source>
</reference>